<dbReference type="AlphaFoldDB" id="A0A291GWH6"/>
<name>A0A291GWH6_9MICO</name>
<evidence type="ECO:0000256" key="1">
    <source>
        <dbReference type="SAM" id="MobiDB-lite"/>
    </source>
</evidence>
<evidence type="ECO:0000313" key="2">
    <source>
        <dbReference type="EMBL" id="ATG54571.1"/>
    </source>
</evidence>
<dbReference type="EMBL" id="CP023564">
    <property type="protein sequence ID" value="ATG54571.1"/>
    <property type="molecule type" value="Genomic_DNA"/>
</dbReference>
<feature type="compositionally biased region" description="Basic and acidic residues" evidence="1">
    <location>
        <begin position="38"/>
        <end position="62"/>
    </location>
</feature>
<dbReference type="RefSeq" id="WP_096799038.1">
    <property type="nucleotide sequence ID" value="NZ_CP023564.1"/>
</dbReference>
<feature type="region of interest" description="Disordered" evidence="1">
    <location>
        <begin position="38"/>
        <end position="72"/>
    </location>
</feature>
<accession>A0A291GWH6</accession>
<keyword evidence="3" id="KW-1185">Reference proteome</keyword>
<feature type="region of interest" description="Disordered" evidence="1">
    <location>
        <begin position="1"/>
        <end position="24"/>
    </location>
</feature>
<proteinExistence type="predicted"/>
<dbReference type="KEGG" id="bgg:CFK41_07190"/>
<organism evidence="2 3">
    <name type="scientific">Brachybacterium ginsengisoli</name>
    <dbReference type="NCBI Taxonomy" id="1331682"/>
    <lineage>
        <taxon>Bacteria</taxon>
        <taxon>Bacillati</taxon>
        <taxon>Actinomycetota</taxon>
        <taxon>Actinomycetes</taxon>
        <taxon>Micrococcales</taxon>
        <taxon>Dermabacteraceae</taxon>
        <taxon>Brachybacterium</taxon>
    </lineage>
</organism>
<dbReference type="OrthoDB" id="4794309at2"/>
<gene>
    <name evidence="2" type="ORF">CFK41_07190</name>
</gene>
<evidence type="ECO:0000313" key="3">
    <source>
        <dbReference type="Proteomes" id="UP000217889"/>
    </source>
</evidence>
<reference evidence="2 3" key="1">
    <citation type="journal article" date="2014" name="Int. J. Syst. Evol. Microbiol.">
        <title>Brachybacterium ginsengisoli sp. nov., isolated from soil of a ginseng field.</title>
        <authorList>
            <person name="Hoang V.A."/>
            <person name="Kim Y.J."/>
            <person name="Nguyen N.L."/>
            <person name="Yang D.C."/>
        </authorList>
    </citation>
    <scope>NUCLEOTIDE SEQUENCE [LARGE SCALE GENOMIC DNA]</scope>
    <source>
        <strain evidence="2 3">DCY80</strain>
    </source>
</reference>
<protein>
    <submittedName>
        <fullName evidence="2">Uncharacterized protein</fullName>
    </submittedName>
</protein>
<sequence length="72" mass="8209">MSVDPNIDFHAHDPEDGETPSEDPVLREAQELEARMRRALATKEDPLRDDESTSERLRRLEAESAQEDSTES</sequence>
<dbReference type="Proteomes" id="UP000217889">
    <property type="component" value="Chromosome"/>
</dbReference>